<reference evidence="1 2" key="1">
    <citation type="submission" date="2021-08" db="EMBL/GenBank/DDBJ databases">
        <title>Streptomyces sp. PTM05 isolated from lichen.</title>
        <authorList>
            <person name="Somphong A."/>
            <person name="Phongsopitanun W."/>
            <person name="Tanasupawat S."/>
        </authorList>
    </citation>
    <scope>NUCLEOTIDE SEQUENCE [LARGE SCALE GENOMIC DNA]</scope>
    <source>
        <strain evidence="1 2">Ptm05</strain>
    </source>
</reference>
<dbReference type="RefSeq" id="WP_222975562.1">
    <property type="nucleotide sequence ID" value="NZ_JAINVZ010000004.1"/>
</dbReference>
<proteinExistence type="predicted"/>
<keyword evidence="2" id="KW-1185">Reference proteome</keyword>
<evidence type="ECO:0000313" key="2">
    <source>
        <dbReference type="Proteomes" id="UP001198565"/>
    </source>
</evidence>
<comment type="caution">
    <text evidence="1">The sequence shown here is derived from an EMBL/GenBank/DDBJ whole genome shotgun (WGS) entry which is preliminary data.</text>
</comment>
<protein>
    <submittedName>
        <fullName evidence="1">Uncharacterized protein</fullName>
    </submittedName>
</protein>
<dbReference type="Proteomes" id="UP001198565">
    <property type="component" value="Unassembled WGS sequence"/>
</dbReference>
<evidence type="ECO:0000313" key="1">
    <source>
        <dbReference type="EMBL" id="MBY8884802.1"/>
    </source>
</evidence>
<accession>A0ABS7QNQ6</accession>
<dbReference type="EMBL" id="JAINVZ010000004">
    <property type="protein sequence ID" value="MBY8884802.1"/>
    <property type="molecule type" value="Genomic_DNA"/>
</dbReference>
<organism evidence="1 2">
    <name type="scientific">Streptantibioticus parmotrematis</name>
    <dbReference type="NCBI Taxonomy" id="2873249"/>
    <lineage>
        <taxon>Bacteria</taxon>
        <taxon>Bacillati</taxon>
        <taxon>Actinomycetota</taxon>
        <taxon>Actinomycetes</taxon>
        <taxon>Kitasatosporales</taxon>
        <taxon>Streptomycetaceae</taxon>
        <taxon>Streptantibioticus</taxon>
    </lineage>
</organism>
<gene>
    <name evidence="1" type="ORF">K7472_08075</name>
</gene>
<sequence>MVRRPYLVGHQEFAALYDVRAQMVQQWLNRGVLDPGTAVVVSGVRYWPLGFACRFGETTPRPKALNAAVKQRLMEAQGEGWLAESPGELPAIVGQQEIVALFHLPAQGNVATTIATGRFPASDWVLSGSGLWLLDTVLGAVDDLRKSARSLAWEADEQVAAALRDGTYDGPGSAVLTRGRYARKAL</sequence>
<name>A0ABS7QNQ6_9ACTN</name>